<sequence length="48" mass="5578">MPVTLVKLMSVRDWLGVAYFFTQIHNRSGRSTCCPYLIPAYRNRNPGF</sequence>
<keyword evidence="2" id="KW-1185">Reference proteome</keyword>
<evidence type="ECO:0000313" key="1">
    <source>
        <dbReference type="EMBL" id="TVP40779.1"/>
    </source>
</evidence>
<accession>A0A557SVZ4</accession>
<comment type="caution">
    <text evidence="1">The sequence shown here is derived from an EMBL/GenBank/DDBJ whole genome shotgun (WGS) entry which is preliminary data.</text>
</comment>
<name>A0A557SVZ4_9ARCH</name>
<evidence type="ECO:0000313" key="2">
    <source>
        <dbReference type="Proteomes" id="UP000315289"/>
    </source>
</evidence>
<dbReference type="Proteomes" id="UP000315289">
    <property type="component" value="Unassembled WGS sequence"/>
</dbReference>
<gene>
    <name evidence="1" type="ORF">NARC_60166</name>
</gene>
<dbReference type="EMBL" id="VOAH01000006">
    <property type="protein sequence ID" value="TVP40779.1"/>
    <property type="molecule type" value="Genomic_DNA"/>
</dbReference>
<protein>
    <submittedName>
        <fullName evidence="1">Uncharacterized protein</fullName>
    </submittedName>
</protein>
<reference evidence="1 2" key="1">
    <citation type="journal article" date="2019" name="Front. Microbiol.">
        <title>Ammonia Oxidation by the Arctic Terrestrial Thaumarchaeote Candidatus Nitrosocosmicus arcticus Is Stimulated by Increasing Temperatures.</title>
        <authorList>
            <person name="Alves R.J.E."/>
            <person name="Kerou M."/>
            <person name="Zappe A."/>
            <person name="Bittner R."/>
            <person name="Abby S.S."/>
            <person name="Schmidt H.A."/>
            <person name="Pfeifer K."/>
            <person name="Schleper C."/>
        </authorList>
    </citation>
    <scope>NUCLEOTIDE SEQUENCE [LARGE SCALE GENOMIC DNA]</scope>
    <source>
        <strain evidence="1 2">Kfb</strain>
    </source>
</reference>
<dbReference type="AlphaFoldDB" id="A0A557SVZ4"/>
<organism evidence="1 2">
    <name type="scientific">Candidatus Nitrosocosmicus arcticus</name>
    <dbReference type="NCBI Taxonomy" id="2035267"/>
    <lineage>
        <taxon>Archaea</taxon>
        <taxon>Nitrososphaerota</taxon>
        <taxon>Nitrososphaeria</taxon>
        <taxon>Nitrososphaerales</taxon>
        <taxon>Nitrososphaeraceae</taxon>
        <taxon>Candidatus Nitrosocosmicus</taxon>
    </lineage>
</organism>
<proteinExistence type="predicted"/>